<name>A0ABX1U7S3_9VIBR</name>
<dbReference type="SUPFAM" id="SSF52540">
    <property type="entry name" value="P-loop containing nucleoside triphosphate hydrolases"/>
    <property type="match status" value="1"/>
</dbReference>
<evidence type="ECO:0000259" key="1">
    <source>
        <dbReference type="Pfam" id="PF17396"/>
    </source>
</evidence>
<feature type="domain" description="D-glutamate N-acetyltransferase-like N-terminal" evidence="1">
    <location>
        <begin position="2"/>
        <end position="63"/>
    </location>
</feature>
<evidence type="ECO:0000313" key="3">
    <source>
        <dbReference type="Proteomes" id="UP000590068"/>
    </source>
</evidence>
<dbReference type="EMBL" id="JABCJR010000019">
    <property type="protein sequence ID" value="NMR70512.1"/>
    <property type="molecule type" value="Genomic_DNA"/>
</dbReference>
<protein>
    <recommendedName>
        <fullName evidence="1">D-glutamate N-acetyltransferase-like N-terminal domain-containing protein</fullName>
    </recommendedName>
</protein>
<dbReference type="Proteomes" id="UP000590068">
    <property type="component" value="Unassembled WGS sequence"/>
</dbReference>
<evidence type="ECO:0000313" key="2">
    <source>
        <dbReference type="EMBL" id="NMR70512.1"/>
    </source>
</evidence>
<sequence>MDAGYVLDDECNGIPVCASLKESIDTAGGITGYFIFGLAPSSSMYSESEKSLILEAMRLGMNIKIIRFFFSDNTLVILSTHGALFRFLNGFETLSPQKRPINQKNDNY</sequence>
<comment type="caution">
    <text evidence="2">The sequence shown here is derived from an EMBL/GenBank/DDBJ whole genome shotgun (WGS) entry which is preliminary data.</text>
</comment>
<accession>A0ABX1U7S3</accession>
<reference evidence="2 3" key="1">
    <citation type="submission" date="2020-04" db="EMBL/GenBank/DDBJ databases">
        <title>WGS-Seq of Vibrio isolated by the O'Toole Lab.</title>
        <authorList>
            <person name="Mckone K.P."/>
            <person name="Whitaker R."/>
            <person name="Sevigney J.L."/>
            <person name="Herring J.B."/>
            <person name="O'Toole G."/>
        </authorList>
    </citation>
    <scope>NUCLEOTIDE SEQUENCE [LARGE SCALE GENOMIC DNA]</scope>
    <source>
        <strain evidence="2 3">BS_02</strain>
    </source>
</reference>
<dbReference type="Gene3D" id="3.40.50.720">
    <property type="entry name" value="NAD(P)-binding Rossmann-like Domain"/>
    <property type="match status" value="1"/>
</dbReference>
<dbReference type="InterPro" id="IPR027417">
    <property type="entry name" value="P-loop_NTPase"/>
</dbReference>
<gene>
    <name evidence="2" type="ORF">HJ568_11040</name>
</gene>
<organism evidence="2 3">
    <name type="scientific">Vibrio breoganii</name>
    <dbReference type="NCBI Taxonomy" id="553239"/>
    <lineage>
        <taxon>Bacteria</taxon>
        <taxon>Pseudomonadati</taxon>
        <taxon>Pseudomonadota</taxon>
        <taxon>Gammaproteobacteria</taxon>
        <taxon>Vibrionales</taxon>
        <taxon>Vibrionaceae</taxon>
        <taxon>Vibrio</taxon>
    </lineage>
</organism>
<keyword evidence="3" id="KW-1185">Reference proteome</keyword>
<dbReference type="Pfam" id="PF17396">
    <property type="entry name" value="DUF1611_N"/>
    <property type="match status" value="1"/>
</dbReference>
<dbReference type="RefSeq" id="WP_157933429.1">
    <property type="nucleotide sequence ID" value="NZ_JABBXC010000044.1"/>
</dbReference>
<dbReference type="InterPro" id="IPR035402">
    <property type="entry name" value="DgcN-like_N"/>
</dbReference>
<proteinExistence type="predicted"/>